<proteinExistence type="predicted"/>
<feature type="domain" description="Response regulatory" evidence="4">
    <location>
        <begin position="5"/>
        <end position="124"/>
    </location>
</feature>
<dbReference type="GO" id="GO:0003677">
    <property type="term" value="F:DNA binding"/>
    <property type="evidence" value="ECO:0007669"/>
    <property type="project" value="InterPro"/>
</dbReference>
<comment type="function">
    <text evidence="2">May play the central regulatory role in sporulation. It may be an element of the effector pathway responsible for the activation of sporulation genes in response to nutritional stress. Spo0A may act in concert with spo0H (a sigma factor) to control the expression of some genes that are critical to the sporulation process.</text>
</comment>
<evidence type="ECO:0000313" key="6">
    <source>
        <dbReference type="EMBL" id="SOY29357.1"/>
    </source>
</evidence>
<evidence type="ECO:0000259" key="5">
    <source>
        <dbReference type="PROSITE" id="PS50930"/>
    </source>
</evidence>
<dbReference type="PANTHER" id="PTHR37299">
    <property type="entry name" value="TRANSCRIPTIONAL REGULATOR-RELATED"/>
    <property type="match status" value="1"/>
</dbReference>
<dbReference type="InterPro" id="IPR001789">
    <property type="entry name" value="Sig_transdc_resp-reg_receiver"/>
</dbReference>
<evidence type="ECO:0000313" key="7">
    <source>
        <dbReference type="Proteomes" id="UP000236311"/>
    </source>
</evidence>
<reference evidence="6 7" key="1">
    <citation type="submission" date="2018-01" db="EMBL/GenBank/DDBJ databases">
        <authorList>
            <person name="Gaut B.S."/>
            <person name="Morton B.R."/>
            <person name="Clegg M.T."/>
            <person name="Duvall M.R."/>
        </authorList>
    </citation>
    <scope>NUCLEOTIDE SEQUENCE [LARGE SCALE GENOMIC DNA]</scope>
    <source>
        <strain evidence="6">GP69</strain>
    </source>
</reference>
<protein>
    <recommendedName>
        <fullName evidence="1">Stage 0 sporulation protein A homolog</fullName>
    </recommendedName>
</protein>
<dbReference type="SMART" id="SM00850">
    <property type="entry name" value="LytTR"/>
    <property type="match status" value="1"/>
</dbReference>
<accession>A0A2K4ZFW4</accession>
<dbReference type="InterPro" id="IPR011006">
    <property type="entry name" value="CheY-like_superfamily"/>
</dbReference>
<dbReference type="Gene3D" id="2.40.50.1020">
    <property type="entry name" value="LytTr DNA-binding domain"/>
    <property type="match status" value="1"/>
</dbReference>
<dbReference type="InterPro" id="IPR046947">
    <property type="entry name" value="LytR-like"/>
</dbReference>
<dbReference type="InterPro" id="IPR007492">
    <property type="entry name" value="LytTR_DNA-bd_dom"/>
</dbReference>
<keyword evidence="3" id="KW-0597">Phosphoprotein</keyword>
<dbReference type="Proteomes" id="UP000236311">
    <property type="component" value="Unassembled WGS sequence"/>
</dbReference>
<dbReference type="EMBL" id="OFSM01000009">
    <property type="protein sequence ID" value="SOY29357.1"/>
    <property type="molecule type" value="Genomic_DNA"/>
</dbReference>
<feature type="domain" description="HTH LytTR-type" evidence="5">
    <location>
        <begin position="134"/>
        <end position="237"/>
    </location>
</feature>
<evidence type="ECO:0000259" key="4">
    <source>
        <dbReference type="PROSITE" id="PS50110"/>
    </source>
</evidence>
<dbReference type="PANTHER" id="PTHR37299:SF1">
    <property type="entry name" value="STAGE 0 SPORULATION PROTEIN A HOMOLOG"/>
    <property type="match status" value="1"/>
</dbReference>
<dbReference type="SUPFAM" id="SSF52172">
    <property type="entry name" value="CheY-like"/>
    <property type="match status" value="1"/>
</dbReference>
<gene>
    <name evidence="6" type="primary">yehT_2</name>
    <name evidence="6" type="ORF">AMURIS_02072</name>
</gene>
<dbReference type="SMART" id="SM00448">
    <property type="entry name" value="REC"/>
    <property type="match status" value="1"/>
</dbReference>
<dbReference type="Pfam" id="PF04397">
    <property type="entry name" value="LytTR"/>
    <property type="match status" value="1"/>
</dbReference>
<dbReference type="PROSITE" id="PS50930">
    <property type="entry name" value="HTH_LYTTR"/>
    <property type="match status" value="1"/>
</dbReference>
<dbReference type="Pfam" id="PF00072">
    <property type="entry name" value="Response_reg"/>
    <property type="match status" value="1"/>
</dbReference>
<evidence type="ECO:0000256" key="2">
    <source>
        <dbReference type="ARBA" id="ARBA00024867"/>
    </source>
</evidence>
<evidence type="ECO:0000256" key="1">
    <source>
        <dbReference type="ARBA" id="ARBA00018672"/>
    </source>
</evidence>
<evidence type="ECO:0000256" key="3">
    <source>
        <dbReference type="PROSITE-ProRule" id="PRU00169"/>
    </source>
</evidence>
<dbReference type="GO" id="GO:0000156">
    <property type="term" value="F:phosphorelay response regulator activity"/>
    <property type="evidence" value="ECO:0007669"/>
    <property type="project" value="InterPro"/>
</dbReference>
<dbReference type="AlphaFoldDB" id="A0A2K4ZFW4"/>
<feature type="modified residue" description="4-aspartylphosphate" evidence="3">
    <location>
        <position position="61"/>
    </location>
</feature>
<dbReference type="PROSITE" id="PS50110">
    <property type="entry name" value="RESPONSE_REGULATORY"/>
    <property type="match status" value="1"/>
</dbReference>
<dbReference type="Gene3D" id="3.40.50.2300">
    <property type="match status" value="1"/>
</dbReference>
<keyword evidence="7" id="KW-1185">Reference proteome</keyword>
<organism evidence="6 7">
    <name type="scientific">Acetatifactor muris</name>
    <dbReference type="NCBI Taxonomy" id="879566"/>
    <lineage>
        <taxon>Bacteria</taxon>
        <taxon>Bacillati</taxon>
        <taxon>Bacillota</taxon>
        <taxon>Clostridia</taxon>
        <taxon>Lachnospirales</taxon>
        <taxon>Lachnospiraceae</taxon>
        <taxon>Acetatifactor</taxon>
    </lineage>
</organism>
<sequence>MGSLYIVICDDEPAQLSWMEAAVKAWAEERRRPVCVDSCRNAEQFLFLREEKREPDLLLLDIDMPGADGMSLARRLRAEGKDMQIAFVTGLAEYALDGYDVEAASYLVKPVEEKRLYACLDKAVMRWEKEPTSLLFETAGGMARVKLTEVAYLESTAHNTWIHGRGDREPIRCITGIQRLEERLQEISGNFFRIHRSCLVNLACVARINRKEITLDTGEVLPVARGRWVALNQAYLEYYRGRVE</sequence>
<dbReference type="RefSeq" id="WP_146040021.1">
    <property type="nucleotide sequence ID" value="NZ_JANJZD010000009.1"/>
</dbReference>
<name>A0A2K4ZFW4_9FIRM</name>
<dbReference type="OrthoDB" id="1767672at2"/>